<dbReference type="PANTHER" id="PTHR24327:SF41">
    <property type="entry name" value="BRAIN-SPECIFIC HOMEOBOX PROTEIN"/>
    <property type="match status" value="1"/>
</dbReference>
<sequence length="411" mass="45078">MKTPLLLPQYSQKKGPDGTPMPTPSFWAWMAAHPSFTPLFQPHPHHGEQLAVSPSQPIPPAAGVPRPPFLADQFKKALATMKAKHEKHVQPFLTKASHSISRVAGQAALHANAAHPHPFLLEFAAHRMAAAGIPMPVAVARQEEEGEKATSSSDDGKPSDKDDSKKRKRFTEEQQRVLVEECRKAKESREGFSKARRKKVATQLGLTEKQVTTFFNNLKAKQKKTKVFMKKIFDKTKSAFSKTGDRAIAAFSALKAAAKVKKGQETCTIVDGGLASPVDMIQSALAIPEAAGEGDAPLPSQAASYSRLLRLVPVDGSAVEVQSQDVTPSAVVPELTADAKEKFRFSDAQQEQLYALFYARQGVVPAKFERIEIGKSLGLTERQVHSFFNNRKAAEKKRQKKMREQGKPSSL</sequence>
<dbReference type="InterPro" id="IPR001356">
    <property type="entry name" value="HD"/>
</dbReference>
<evidence type="ECO:0000256" key="4">
    <source>
        <dbReference type="PROSITE-ProRule" id="PRU00108"/>
    </source>
</evidence>
<evidence type="ECO:0000256" key="3">
    <source>
        <dbReference type="ARBA" id="ARBA00023242"/>
    </source>
</evidence>
<feature type="compositionally biased region" description="Basic and acidic residues" evidence="6">
    <location>
        <begin position="154"/>
        <end position="172"/>
    </location>
</feature>
<dbReference type="GO" id="GO:0000981">
    <property type="term" value="F:DNA-binding transcription factor activity, RNA polymerase II-specific"/>
    <property type="evidence" value="ECO:0007669"/>
    <property type="project" value="TreeGrafter"/>
</dbReference>
<evidence type="ECO:0000313" key="8">
    <source>
        <dbReference type="EMBL" id="CAE0245624.1"/>
    </source>
</evidence>
<evidence type="ECO:0000259" key="7">
    <source>
        <dbReference type="PROSITE" id="PS50071"/>
    </source>
</evidence>
<feature type="DNA-binding region" description="Homeobox" evidence="4">
    <location>
        <begin position="163"/>
        <end position="226"/>
    </location>
</feature>
<evidence type="ECO:0000256" key="6">
    <source>
        <dbReference type="SAM" id="MobiDB-lite"/>
    </source>
</evidence>
<keyword evidence="2 4" id="KW-0371">Homeobox</keyword>
<feature type="domain" description="Homeobox" evidence="7">
    <location>
        <begin position="161"/>
        <end position="225"/>
    </location>
</feature>
<gene>
    <name evidence="8" type="ORF">PBIL07802_LOCUS7806</name>
</gene>
<dbReference type="InterPro" id="IPR009057">
    <property type="entry name" value="Homeodomain-like_sf"/>
</dbReference>
<accession>A0A7S3D407</accession>
<name>A0A7S3D407_9EUKA</name>
<feature type="compositionally biased region" description="Basic and acidic residues" evidence="6">
    <location>
        <begin position="402"/>
        <end position="411"/>
    </location>
</feature>
<comment type="subcellular location">
    <subcellularLocation>
        <location evidence="4 5">Nucleus</location>
    </subcellularLocation>
</comment>
<dbReference type="PROSITE" id="PS50071">
    <property type="entry name" value="HOMEOBOX_2"/>
    <property type="match status" value="2"/>
</dbReference>
<evidence type="ECO:0000256" key="2">
    <source>
        <dbReference type="ARBA" id="ARBA00023155"/>
    </source>
</evidence>
<feature type="region of interest" description="Disordered" evidence="6">
    <location>
        <begin position="142"/>
        <end position="172"/>
    </location>
</feature>
<dbReference type="EMBL" id="HBIB01011993">
    <property type="protein sequence ID" value="CAE0245624.1"/>
    <property type="molecule type" value="Transcribed_RNA"/>
</dbReference>
<dbReference type="PANTHER" id="PTHR24327">
    <property type="entry name" value="HOMEOBOX PROTEIN"/>
    <property type="match status" value="1"/>
</dbReference>
<organism evidence="8">
    <name type="scientific">Palpitomonas bilix</name>
    <dbReference type="NCBI Taxonomy" id="652834"/>
    <lineage>
        <taxon>Eukaryota</taxon>
        <taxon>Eukaryota incertae sedis</taxon>
    </lineage>
</organism>
<dbReference type="Pfam" id="PF00046">
    <property type="entry name" value="Homeodomain"/>
    <property type="match status" value="2"/>
</dbReference>
<dbReference type="InterPro" id="IPR050460">
    <property type="entry name" value="Distal-less_Homeobox_TF"/>
</dbReference>
<dbReference type="GO" id="GO:0005634">
    <property type="term" value="C:nucleus"/>
    <property type="evidence" value="ECO:0007669"/>
    <property type="project" value="UniProtKB-SubCell"/>
</dbReference>
<protein>
    <recommendedName>
        <fullName evidence="7">Homeobox domain-containing protein</fullName>
    </recommendedName>
</protein>
<proteinExistence type="predicted"/>
<feature type="DNA-binding region" description="Homeobox" evidence="4">
    <location>
        <begin position="338"/>
        <end position="399"/>
    </location>
</feature>
<keyword evidence="3 4" id="KW-0539">Nucleus</keyword>
<reference evidence="8" key="1">
    <citation type="submission" date="2021-01" db="EMBL/GenBank/DDBJ databases">
        <authorList>
            <person name="Corre E."/>
            <person name="Pelletier E."/>
            <person name="Niang G."/>
            <person name="Scheremetjew M."/>
            <person name="Finn R."/>
            <person name="Kale V."/>
            <person name="Holt S."/>
            <person name="Cochrane G."/>
            <person name="Meng A."/>
            <person name="Brown T."/>
            <person name="Cohen L."/>
        </authorList>
    </citation>
    <scope>NUCLEOTIDE SEQUENCE</scope>
    <source>
        <strain evidence="8">NIES-2562</strain>
    </source>
</reference>
<dbReference type="GO" id="GO:0000978">
    <property type="term" value="F:RNA polymerase II cis-regulatory region sequence-specific DNA binding"/>
    <property type="evidence" value="ECO:0007669"/>
    <property type="project" value="TreeGrafter"/>
</dbReference>
<dbReference type="SMART" id="SM00389">
    <property type="entry name" value="HOX"/>
    <property type="match status" value="2"/>
</dbReference>
<dbReference type="AlphaFoldDB" id="A0A7S3D407"/>
<evidence type="ECO:0000256" key="1">
    <source>
        <dbReference type="ARBA" id="ARBA00023125"/>
    </source>
</evidence>
<feature type="domain" description="Homeobox" evidence="7">
    <location>
        <begin position="336"/>
        <end position="398"/>
    </location>
</feature>
<dbReference type="CDD" id="cd00086">
    <property type="entry name" value="homeodomain"/>
    <property type="match status" value="2"/>
</dbReference>
<keyword evidence="1 4" id="KW-0238">DNA-binding</keyword>
<dbReference type="SUPFAM" id="SSF46689">
    <property type="entry name" value="Homeodomain-like"/>
    <property type="match status" value="2"/>
</dbReference>
<feature type="region of interest" description="Disordered" evidence="6">
    <location>
        <begin position="390"/>
        <end position="411"/>
    </location>
</feature>
<evidence type="ECO:0000256" key="5">
    <source>
        <dbReference type="RuleBase" id="RU000682"/>
    </source>
</evidence>
<dbReference type="Gene3D" id="1.10.10.60">
    <property type="entry name" value="Homeodomain-like"/>
    <property type="match status" value="2"/>
</dbReference>